<keyword evidence="5 9" id="KW-0297">G-protein coupled receptor</keyword>
<evidence type="ECO:0000259" key="11">
    <source>
        <dbReference type="PROSITE" id="PS50262"/>
    </source>
</evidence>
<accession>A0A3Q0KR83</accession>
<evidence type="ECO:0000256" key="2">
    <source>
        <dbReference type="ARBA" id="ARBA00022475"/>
    </source>
</evidence>
<dbReference type="Pfam" id="PF00001">
    <property type="entry name" value="7tm_1"/>
    <property type="match status" value="2"/>
</dbReference>
<dbReference type="WBParaSite" id="Smp_159860.1">
    <property type="protein sequence ID" value="Smp_159860.1"/>
    <property type="gene ID" value="Smp_159860"/>
</dbReference>
<keyword evidence="4 10" id="KW-1133">Transmembrane helix</keyword>
<evidence type="ECO:0000256" key="8">
    <source>
        <dbReference type="ARBA" id="ARBA00023224"/>
    </source>
</evidence>
<keyword evidence="8 9" id="KW-0807">Transducer</keyword>
<dbReference type="InterPro" id="IPR000276">
    <property type="entry name" value="GPCR_Rhodpsn"/>
</dbReference>
<feature type="transmembrane region" description="Helical" evidence="10">
    <location>
        <begin position="482"/>
        <end position="500"/>
    </location>
</feature>
<proteinExistence type="inferred from homology"/>
<protein>
    <submittedName>
        <fullName evidence="13">G-protein coupled receptor,putative</fullName>
    </submittedName>
</protein>
<dbReference type="PRINTS" id="PR00237">
    <property type="entry name" value="GPCRRHODOPSN"/>
</dbReference>
<dbReference type="GO" id="GO:0005886">
    <property type="term" value="C:plasma membrane"/>
    <property type="evidence" value="ECO:0007669"/>
    <property type="project" value="UniProtKB-SubCell"/>
</dbReference>
<reference evidence="12" key="1">
    <citation type="journal article" date="2012" name="PLoS Negl. Trop. Dis.">
        <title>A systematically improved high quality genome and transcriptome of the human blood fluke Schistosoma mansoni.</title>
        <authorList>
            <person name="Protasio A.V."/>
            <person name="Tsai I.J."/>
            <person name="Babbage A."/>
            <person name="Nichol S."/>
            <person name="Hunt M."/>
            <person name="Aslett M.A."/>
            <person name="De Silva N."/>
            <person name="Velarde G.S."/>
            <person name="Anderson T.J."/>
            <person name="Clark R.C."/>
            <person name="Davidson C."/>
            <person name="Dillon G.P."/>
            <person name="Holroyd N.E."/>
            <person name="LoVerde P.T."/>
            <person name="Lloyd C."/>
            <person name="McQuillan J."/>
            <person name="Oliveira G."/>
            <person name="Otto T.D."/>
            <person name="Parker-Manuel S.J."/>
            <person name="Quail M.A."/>
            <person name="Wilson R.A."/>
            <person name="Zerlotini A."/>
            <person name="Dunne D.W."/>
            <person name="Berriman M."/>
        </authorList>
    </citation>
    <scope>NUCLEOTIDE SEQUENCE [LARGE SCALE GENOMIC DNA]</scope>
    <source>
        <strain evidence="12">Puerto Rican</strain>
    </source>
</reference>
<sequence>MNNNNKLQLQFIETLNNQTCLWSLKTFYDLPSSYKMYHLHRNTNSIIQSLHLSLNPYHNWFPWIIIIPIMIVIFTIFGNSLACYVVLNDRHLRHRSNIFFISLSIINIIFSSTVMLFNIIYNLIHPKYFSDNLIKLFFSLDQLFCTVTILHLVAMAFDRFIHIKVPLKYSRCFKPKYLLITIISLWFISFLIAFIPIQFNWNIIHYKECLTISNTTNTTTTTNNNNSSSMISTYFTNKNCTTPSIQSSISSSIEDISLTPKQLTCIHKVDRFYAITNAIFSFILPLIIMIIIYTHLFLLTKQHINRLNIFPSFTNDTNDLATNEQFNNNNNKQIIYFLDNSSNFSKKLKKIFKIKNFFLNYHLKNSLTTTSIDTIKISSELSKIKQLNYTPLRFINIKSKNEYLIHMNKTINRSFIMSTNSFTSLDQSMNRRKHSLPLYTISRNSSFNIYNTNNSNMNMNDIIRPQLIINYPEKQIYNAHKAAITLGVILGSFTICWLPYFTINCIASFCDYIPKEAIFAATWLGYFNACLNSLVYSLLNNNFRMSCAKLLCAWHYNRERRQQYGLNQLKHFGDTPIQLAIGRVPWNKL</sequence>
<feature type="transmembrane region" description="Helical" evidence="10">
    <location>
        <begin position="60"/>
        <end position="87"/>
    </location>
</feature>
<dbReference type="PROSITE" id="PS00237">
    <property type="entry name" value="G_PROTEIN_RECEP_F1_1"/>
    <property type="match status" value="1"/>
</dbReference>
<dbReference type="GO" id="GO:0043410">
    <property type="term" value="P:positive regulation of MAPK cascade"/>
    <property type="evidence" value="ECO:0007669"/>
    <property type="project" value="TreeGrafter"/>
</dbReference>
<evidence type="ECO:0000256" key="4">
    <source>
        <dbReference type="ARBA" id="ARBA00022989"/>
    </source>
</evidence>
<feature type="transmembrane region" description="Helical" evidence="10">
    <location>
        <begin position="136"/>
        <end position="157"/>
    </location>
</feature>
<evidence type="ECO:0000256" key="9">
    <source>
        <dbReference type="RuleBase" id="RU000688"/>
    </source>
</evidence>
<feature type="domain" description="G-protein coupled receptors family 1 profile" evidence="11">
    <location>
        <begin position="78"/>
        <end position="536"/>
    </location>
</feature>
<comment type="subcellular location">
    <subcellularLocation>
        <location evidence="1">Cell membrane</location>
        <topology evidence="1">Multi-pass membrane protein</topology>
    </subcellularLocation>
</comment>
<keyword evidence="3 9" id="KW-0812">Transmembrane</keyword>
<keyword evidence="6 10" id="KW-0472">Membrane</keyword>
<dbReference type="STRING" id="6183.A0A3Q0KR83"/>
<feature type="transmembrane region" description="Helical" evidence="10">
    <location>
        <begin position="99"/>
        <end position="124"/>
    </location>
</feature>
<feature type="transmembrane region" description="Helical" evidence="10">
    <location>
        <begin position="278"/>
        <end position="299"/>
    </location>
</feature>
<evidence type="ECO:0000313" key="13">
    <source>
        <dbReference type="WBParaSite" id="Smp_159860.1"/>
    </source>
</evidence>
<evidence type="ECO:0000256" key="3">
    <source>
        <dbReference type="ARBA" id="ARBA00022692"/>
    </source>
</evidence>
<dbReference type="PANTHER" id="PTHR24248">
    <property type="entry name" value="ADRENERGIC RECEPTOR-RELATED G-PROTEIN COUPLED RECEPTOR"/>
    <property type="match status" value="1"/>
</dbReference>
<evidence type="ECO:0000256" key="10">
    <source>
        <dbReference type="SAM" id="Phobius"/>
    </source>
</evidence>
<dbReference type="InParanoid" id="A0A3Q0KR83"/>
<evidence type="ECO:0000256" key="6">
    <source>
        <dbReference type="ARBA" id="ARBA00023136"/>
    </source>
</evidence>
<name>A0A3Q0KR83_SCHMA</name>
<dbReference type="Gene3D" id="1.20.1070.10">
    <property type="entry name" value="Rhodopsin 7-helix transmembrane proteins"/>
    <property type="match status" value="2"/>
</dbReference>
<dbReference type="SUPFAM" id="SSF81321">
    <property type="entry name" value="Family A G protein-coupled receptor-like"/>
    <property type="match status" value="1"/>
</dbReference>
<evidence type="ECO:0000256" key="1">
    <source>
        <dbReference type="ARBA" id="ARBA00004651"/>
    </source>
</evidence>
<dbReference type="InterPro" id="IPR017452">
    <property type="entry name" value="GPCR_Rhodpsn_7TM"/>
</dbReference>
<feature type="transmembrane region" description="Helical" evidence="10">
    <location>
        <begin position="520"/>
        <end position="539"/>
    </location>
</feature>
<keyword evidence="7 9" id="KW-0675">Receptor</keyword>
<dbReference type="GO" id="GO:0004930">
    <property type="term" value="F:G protein-coupled receptor activity"/>
    <property type="evidence" value="ECO:0007669"/>
    <property type="project" value="UniProtKB-KW"/>
</dbReference>
<organism evidence="12 13">
    <name type="scientific">Schistosoma mansoni</name>
    <name type="common">Blood fluke</name>
    <dbReference type="NCBI Taxonomy" id="6183"/>
    <lineage>
        <taxon>Eukaryota</taxon>
        <taxon>Metazoa</taxon>
        <taxon>Spiralia</taxon>
        <taxon>Lophotrochozoa</taxon>
        <taxon>Platyhelminthes</taxon>
        <taxon>Trematoda</taxon>
        <taxon>Digenea</taxon>
        <taxon>Strigeidida</taxon>
        <taxon>Schistosomatoidea</taxon>
        <taxon>Schistosomatidae</taxon>
        <taxon>Schistosoma</taxon>
    </lineage>
</organism>
<keyword evidence="2" id="KW-1003">Cell membrane</keyword>
<comment type="similarity">
    <text evidence="9">Belongs to the G-protein coupled receptor 1 family.</text>
</comment>
<dbReference type="AlphaFoldDB" id="A0A3Q0KR83"/>
<dbReference type="Proteomes" id="UP000008854">
    <property type="component" value="Unassembled WGS sequence"/>
</dbReference>
<dbReference type="PANTHER" id="PTHR24248:SF163">
    <property type="entry name" value="HISTAMINE H2 RECEPTOR-LIKE"/>
    <property type="match status" value="1"/>
</dbReference>
<dbReference type="GO" id="GO:0071880">
    <property type="term" value="P:adenylate cyclase-activating adrenergic receptor signaling pathway"/>
    <property type="evidence" value="ECO:0007669"/>
    <property type="project" value="TreeGrafter"/>
</dbReference>
<evidence type="ECO:0000256" key="7">
    <source>
        <dbReference type="ARBA" id="ARBA00023170"/>
    </source>
</evidence>
<evidence type="ECO:0000313" key="12">
    <source>
        <dbReference type="Proteomes" id="UP000008854"/>
    </source>
</evidence>
<feature type="transmembrane region" description="Helical" evidence="10">
    <location>
        <begin position="177"/>
        <end position="197"/>
    </location>
</feature>
<keyword evidence="12" id="KW-1185">Reference proteome</keyword>
<reference evidence="13" key="2">
    <citation type="submission" date="2018-12" db="UniProtKB">
        <authorList>
            <consortium name="WormBaseParasite"/>
        </authorList>
    </citation>
    <scope>IDENTIFICATION</scope>
    <source>
        <strain evidence="13">Puerto Rican</strain>
    </source>
</reference>
<evidence type="ECO:0000256" key="5">
    <source>
        <dbReference type="ARBA" id="ARBA00023040"/>
    </source>
</evidence>
<dbReference type="PROSITE" id="PS50262">
    <property type="entry name" value="G_PROTEIN_RECEP_F1_2"/>
    <property type="match status" value="1"/>
</dbReference>